<accession>A0ACC1AV20</accession>
<sequence>MMFERLWRTYSSIHKMS</sequence>
<proteinExistence type="predicted"/>
<keyword evidence="2" id="KW-1185">Reference proteome</keyword>
<name>A0ACC1AV20_9ROSI</name>
<dbReference type="EMBL" id="CM047904">
    <property type="protein sequence ID" value="KAJ0090536.1"/>
    <property type="molecule type" value="Genomic_DNA"/>
</dbReference>
<reference evidence="2" key="1">
    <citation type="journal article" date="2023" name="G3 (Bethesda)">
        <title>Genome assembly and association tests identify interacting loci associated with vigor, precocity, and sex in interspecific pistachio rootstocks.</title>
        <authorList>
            <person name="Palmer W."/>
            <person name="Jacygrad E."/>
            <person name="Sagayaradj S."/>
            <person name="Cavanaugh K."/>
            <person name="Han R."/>
            <person name="Bertier L."/>
            <person name="Beede B."/>
            <person name="Kafkas S."/>
            <person name="Golino D."/>
            <person name="Preece J."/>
            <person name="Michelmore R."/>
        </authorList>
    </citation>
    <scope>NUCLEOTIDE SEQUENCE [LARGE SCALE GENOMIC DNA]</scope>
</reference>
<organism evidence="1 2">
    <name type="scientific">Pistacia atlantica</name>
    <dbReference type="NCBI Taxonomy" id="434234"/>
    <lineage>
        <taxon>Eukaryota</taxon>
        <taxon>Viridiplantae</taxon>
        <taxon>Streptophyta</taxon>
        <taxon>Embryophyta</taxon>
        <taxon>Tracheophyta</taxon>
        <taxon>Spermatophyta</taxon>
        <taxon>Magnoliopsida</taxon>
        <taxon>eudicotyledons</taxon>
        <taxon>Gunneridae</taxon>
        <taxon>Pentapetalae</taxon>
        <taxon>rosids</taxon>
        <taxon>malvids</taxon>
        <taxon>Sapindales</taxon>
        <taxon>Anacardiaceae</taxon>
        <taxon>Pistacia</taxon>
    </lineage>
</organism>
<evidence type="ECO:0000313" key="2">
    <source>
        <dbReference type="Proteomes" id="UP001164250"/>
    </source>
</evidence>
<comment type="caution">
    <text evidence="1">The sequence shown here is derived from an EMBL/GenBank/DDBJ whole genome shotgun (WGS) entry which is preliminary data.</text>
</comment>
<dbReference type="Proteomes" id="UP001164250">
    <property type="component" value="Chromosome 8"/>
</dbReference>
<protein>
    <submittedName>
        <fullName evidence="1">Uncharacterized protein</fullName>
    </submittedName>
</protein>
<gene>
    <name evidence="1" type="ORF">Patl1_13807</name>
</gene>
<evidence type="ECO:0000313" key="1">
    <source>
        <dbReference type="EMBL" id="KAJ0090536.1"/>
    </source>
</evidence>